<comment type="caution">
    <text evidence="2">The sequence shown here is derived from an EMBL/GenBank/DDBJ whole genome shotgun (WGS) entry which is preliminary data.</text>
</comment>
<dbReference type="RefSeq" id="WP_126159121.1">
    <property type="nucleotide sequence ID" value="NZ_RQXW01000012.1"/>
</dbReference>
<evidence type="ECO:0000313" key="2">
    <source>
        <dbReference type="EMBL" id="RTE65174.1"/>
    </source>
</evidence>
<evidence type="ECO:0000256" key="1">
    <source>
        <dbReference type="SAM" id="Phobius"/>
    </source>
</evidence>
<reference evidence="2 3" key="1">
    <citation type="submission" date="2018-11" db="EMBL/GenBank/DDBJ databases">
        <title>The draft genome sequence of Amphritea opalescens ANRC-JH13T.</title>
        <authorList>
            <person name="Fang Z."/>
            <person name="Zhang Y."/>
            <person name="Han X."/>
        </authorList>
    </citation>
    <scope>NUCLEOTIDE SEQUENCE [LARGE SCALE GENOMIC DNA]</scope>
    <source>
        <strain evidence="2 3">ANRC-JH13</strain>
    </source>
</reference>
<dbReference type="OrthoDB" id="6089133at2"/>
<evidence type="ECO:0000313" key="3">
    <source>
        <dbReference type="Proteomes" id="UP000283087"/>
    </source>
</evidence>
<dbReference type="AlphaFoldDB" id="A0A430KP56"/>
<keyword evidence="1" id="KW-0472">Membrane</keyword>
<keyword evidence="3" id="KW-1185">Reference proteome</keyword>
<sequence>MNKKTIFIVLIVIAAAVTYFLYEEPLSLEKRAAVEADLAAQPDKYPATPVWWSDGGILAIGMLPRENGEKRNDSATEICQILWDNNVNKTVVEVYDILQIQESDEWELIGAADCHRPAP</sequence>
<dbReference type="EMBL" id="RQXW01000012">
    <property type="protein sequence ID" value="RTE65174.1"/>
    <property type="molecule type" value="Genomic_DNA"/>
</dbReference>
<accession>A0A430KP56</accession>
<keyword evidence="1" id="KW-0812">Transmembrane</keyword>
<dbReference type="Proteomes" id="UP000283087">
    <property type="component" value="Unassembled WGS sequence"/>
</dbReference>
<proteinExistence type="predicted"/>
<gene>
    <name evidence="2" type="ORF">EH243_13065</name>
</gene>
<organism evidence="2 3">
    <name type="scientific">Amphritea opalescens</name>
    <dbReference type="NCBI Taxonomy" id="2490544"/>
    <lineage>
        <taxon>Bacteria</taxon>
        <taxon>Pseudomonadati</taxon>
        <taxon>Pseudomonadota</taxon>
        <taxon>Gammaproteobacteria</taxon>
        <taxon>Oceanospirillales</taxon>
        <taxon>Oceanospirillaceae</taxon>
        <taxon>Amphritea</taxon>
    </lineage>
</organism>
<protein>
    <submittedName>
        <fullName evidence="2">Uncharacterized protein</fullName>
    </submittedName>
</protein>
<feature type="transmembrane region" description="Helical" evidence="1">
    <location>
        <begin position="6"/>
        <end position="22"/>
    </location>
</feature>
<name>A0A430KP56_9GAMM</name>
<keyword evidence="1" id="KW-1133">Transmembrane helix</keyword>